<feature type="compositionally biased region" description="Low complexity" evidence="1">
    <location>
        <begin position="234"/>
        <end position="243"/>
    </location>
</feature>
<organism evidence="3 4">
    <name type="scientific">Cryomyces minteri</name>
    <dbReference type="NCBI Taxonomy" id="331657"/>
    <lineage>
        <taxon>Eukaryota</taxon>
        <taxon>Fungi</taxon>
        <taxon>Dikarya</taxon>
        <taxon>Ascomycota</taxon>
        <taxon>Pezizomycotina</taxon>
        <taxon>Dothideomycetes</taxon>
        <taxon>Dothideomycetes incertae sedis</taxon>
        <taxon>Cryomyces</taxon>
    </lineage>
</organism>
<feature type="compositionally biased region" description="Acidic residues" evidence="1">
    <location>
        <begin position="249"/>
        <end position="270"/>
    </location>
</feature>
<dbReference type="EMBL" id="NAJN01002431">
    <property type="protein sequence ID" value="TKA52767.1"/>
    <property type="molecule type" value="Genomic_DNA"/>
</dbReference>
<evidence type="ECO:0000313" key="3">
    <source>
        <dbReference type="EMBL" id="TKA52767.1"/>
    </source>
</evidence>
<feature type="compositionally biased region" description="Polar residues" evidence="1">
    <location>
        <begin position="123"/>
        <end position="140"/>
    </location>
</feature>
<evidence type="ECO:0000256" key="1">
    <source>
        <dbReference type="SAM" id="MobiDB-lite"/>
    </source>
</evidence>
<sequence>MAQISIDPIADPRGYISQNSRPDKDQHSPGFMNGSSMRRKAIKDVVTDGVKVEIPRIMNLERHEYADFRPQAVKVKQILKELESKDGSEYVSYAVRFEDNHSEVVLFGQLLEFDNGPAALESFVSNPNTGDSAAEDNQLSETDRSDPVIMSLTSRNAKEGRKEGFIDFGDVSMSSDEDEIIGVPPTTRQMKPRTLLSNTKKRDVPDSPESVVSSASEKQPATRGSLRLTFKNVSRASRSSARRTQQPNYEDDLFEEGSGDEQQLSDDDELPYLQSDVASSRKRKRTTRQHLSRKSTTGSGLVLDKPRRSRPEAARRSNRATRHQGDMEEAGMDDIYRSDSDRAPAIPKAIGARETFKVLPRNRMYALVSQGMPRSQDKSGTSCH</sequence>
<proteinExistence type="predicted"/>
<feature type="region of interest" description="Disordered" evidence="1">
    <location>
        <begin position="123"/>
        <end position="146"/>
    </location>
</feature>
<reference evidence="3 4" key="1">
    <citation type="submission" date="2017-03" db="EMBL/GenBank/DDBJ databases">
        <title>Genomes of endolithic fungi from Antarctica.</title>
        <authorList>
            <person name="Coleine C."/>
            <person name="Masonjones S."/>
            <person name="Stajich J.E."/>
        </authorList>
    </citation>
    <scope>NUCLEOTIDE SEQUENCE [LARGE SCALE GENOMIC DNA]</scope>
    <source>
        <strain evidence="3 4">CCFEE 5187</strain>
    </source>
</reference>
<dbReference type="Pfam" id="PF23614">
    <property type="entry name" value="DUF7141"/>
    <property type="match status" value="1"/>
</dbReference>
<dbReference type="STRING" id="331657.A0A4U0VT32"/>
<dbReference type="AlphaFoldDB" id="A0A4U0VT32"/>
<feature type="region of interest" description="Disordered" evidence="1">
    <location>
        <begin position="176"/>
        <end position="348"/>
    </location>
</feature>
<dbReference type="InterPro" id="IPR055565">
    <property type="entry name" value="DUF7141"/>
</dbReference>
<gene>
    <name evidence="3" type="ORF">B0A49_11925</name>
</gene>
<name>A0A4U0VT32_9PEZI</name>
<feature type="domain" description="DUF7141" evidence="2">
    <location>
        <begin position="74"/>
        <end position="136"/>
    </location>
</feature>
<feature type="compositionally biased region" description="Low complexity" evidence="1">
    <location>
        <begin position="207"/>
        <end position="217"/>
    </location>
</feature>
<feature type="region of interest" description="Disordered" evidence="1">
    <location>
        <begin position="1"/>
        <end position="37"/>
    </location>
</feature>
<feature type="compositionally biased region" description="Basic and acidic residues" evidence="1">
    <location>
        <begin position="304"/>
        <end position="315"/>
    </location>
</feature>
<accession>A0A4U0VT32</accession>
<comment type="caution">
    <text evidence="3">The sequence shown here is derived from an EMBL/GenBank/DDBJ whole genome shotgun (WGS) entry which is preliminary data.</text>
</comment>
<evidence type="ECO:0000313" key="4">
    <source>
        <dbReference type="Proteomes" id="UP000308768"/>
    </source>
</evidence>
<feature type="compositionally biased region" description="Basic residues" evidence="1">
    <location>
        <begin position="280"/>
        <end position="293"/>
    </location>
</feature>
<keyword evidence="4" id="KW-1185">Reference proteome</keyword>
<dbReference type="Proteomes" id="UP000308768">
    <property type="component" value="Unassembled WGS sequence"/>
</dbReference>
<evidence type="ECO:0000259" key="2">
    <source>
        <dbReference type="Pfam" id="PF23614"/>
    </source>
</evidence>
<protein>
    <recommendedName>
        <fullName evidence="2">DUF7141 domain-containing protein</fullName>
    </recommendedName>
</protein>